<proteinExistence type="predicted"/>
<organism evidence="1 2">
    <name type="scientific">Malus baccata</name>
    <name type="common">Siberian crab apple</name>
    <name type="synonym">Pyrus baccata</name>
    <dbReference type="NCBI Taxonomy" id="106549"/>
    <lineage>
        <taxon>Eukaryota</taxon>
        <taxon>Viridiplantae</taxon>
        <taxon>Streptophyta</taxon>
        <taxon>Embryophyta</taxon>
        <taxon>Tracheophyta</taxon>
        <taxon>Spermatophyta</taxon>
        <taxon>Magnoliopsida</taxon>
        <taxon>eudicotyledons</taxon>
        <taxon>Gunneridae</taxon>
        <taxon>Pentapetalae</taxon>
        <taxon>rosids</taxon>
        <taxon>fabids</taxon>
        <taxon>Rosales</taxon>
        <taxon>Rosaceae</taxon>
        <taxon>Amygdaloideae</taxon>
        <taxon>Maleae</taxon>
        <taxon>Malus</taxon>
    </lineage>
</organism>
<dbReference type="Proteomes" id="UP000315295">
    <property type="component" value="Unassembled WGS sequence"/>
</dbReference>
<protein>
    <submittedName>
        <fullName evidence="1">Uncharacterized protein</fullName>
    </submittedName>
</protein>
<name>A0A540N7M5_MALBA</name>
<reference evidence="1 2" key="1">
    <citation type="journal article" date="2019" name="G3 (Bethesda)">
        <title>Sequencing of a Wild Apple (Malus baccata) Genome Unravels the Differences Between Cultivated and Wild Apple Species Regarding Disease Resistance and Cold Tolerance.</title>
        <authorList>
            <person name="Chen X."/>
        </authorList>
    </citation>
    <scope>NUCLEOTIDE SEQUENCE [LARGE SCALE GENOMIC DNA]</scope>
    <source>
        <strain evidence="2">cv. Shandingzi</strain>
        <tissue evidence="1">Leaves</tissue>
    </source>
</reference>
<keyword evidence="2" id="KW-1185">Reference proteome</keyword>
<gene>
    <name evidence="1" type="ORF">C1H46_007326</name>
</gene>
<evidence type="ECO:0000313" key="2">
    <source>
        <dbReference type="Proteomes" id="UP000315295"/>
    </source>
</evidence>
<evidence type="ECO:0000313" key="1">
    <source>
        <dbReference type="EMBL" id="TQE07058.1"/>
    </source>
</evidence>
<dbReference type="AlphaFoldDB" id="A0A540N7M5"/>
<dbReference type="EMBL" id="VIEB01000092">
    <property type="protein sequence ID" value="TQE07058.1"/>
    <property type="molecule type" value="Genomic_DNA"/>
</dbReference>
<sequence>MTFNPFLVELGPPEPKFNSDPFRLESMTRALIWLDLSEIKSPQSSSEKVKSRLLILGLGSTAMMNMKSPKPSASLTSATAVGL</sequence>
<comment type="caution">
    <text evidence="1">The sequence shown here is derived from an EMBL/GenBank/DDBJ whole genome shotgun (WGS) entry which is preliminary data.</text>
</comment>
<accession>A0A540N7M5</accession>